<evidence type="ECO:0000256" key="1">
    <source>
        <dbReference type="ARBA" id="ARBA00022679"/>
    </source>
</evidence>
<dbReference type="Pfam" id="PF00294">
    <property type="entry name" value="PfkB"/>
    <property type="match status" value="1"/>
</dbReference>
<organism evidence="10 11">
    <name type="scientific">Drechslerella stenobrocha 248</name>
    <dbReference type="NCBI Taxonomy" id="1043628"/>
    <lineage>
        <taxon>Eukaryota</taxon>
        <taxon>Fungi</taxon>
        <taxon>Dikarya</taxon>
        <taxon>Ascomycota</taxon>
        <taxon>Pezizomycotina</taxon>
        <taxon>Orbiliomycetes</taxon>
        <taxon>Orbiliales</taxon>
        <taxon>Orbiliaceae</taxon>
        <taxon>Drechslerella</taxon>
    </lineage>
</organism>
<evidence type="ECO:0000256" key="5">
    <source>
        <dbReference type="ARBA" id="ARBA00023211"/>
    </source>
</evidence>
<keyword evidence="11" id="KW-1185">Reference proteome</keyword>
<dbReference type="GO" id="GO:0016301">
    <property type="term" value="F:kinase activity"/>
    <property type="evidence" value="ECO:0007669"/>
    <property type="project" value="UniProtKB-KW"/>
</dbReference>
<dbReference type="Gene3D" id="3.40.1790.10">
    <property type="entry name" value="Indigoidine synthase domain"/>
    <property type="match status" value="1"/>
</dbReference>
<dbReference type="InterPro" id="IPR002173">
    <property type="entry name" value="Carboh/pur_kinase_PfkB_CS"/>
</dbReference>
<dbReference type="InterPro" id="IPR029056">
    <property type="entry name" value="Ribokinase-like"/>
</dbReference>
<evidence type="ECO:0000313" key="10">
    <source>
        <dbReference type="EMBL" id="EWC46481.1"/>
    </source>
</evidence>
<keyword evidence="7" id="KW-0326">Glycosidase</keyword>
<keyword evidence="2" id="KW-0479">Metal-binding</keyword>
<name>W7HR57_9PEZI</name>
<dbReference type="GO" id="GO:0016798">
    <property type="term" value="F:hydrolase activity, acting on glycosyl bonds"/>
    <property type="evidence" value="ECO:0007669"/>
    <property type="project" value="UniProtKB-KW"/>
</dbReference>
<dbReference type="SUPFAM" id="SSF53613">
    <property type="entry name" value="Ribokinase-like"/>
    <property type="match status" value="1"/>
</dbReference>
<feature type="region of interest" description="Disordered" evidence="8">
    <location>
        <begin position="987"/>
        <end position="1024"/>
    </location>
</feature>
<reference evidence="10 11" key="1">
    <citation type="submission" date="2013-05" db="EMBL/GenBank/DDBJ databases">
        <title>Drechslerella stenobrocha genome reveals carnivorous origination and mechanical trapping mechanism of predatory fungi.</title>
        <authorList>
            <person name="Liu X."/>
            <person name="Zhang W."/>
            <person name="Liu K."/>
        </authorList>
    </citation>
    <scope>NUCLEOTIDE SEQUENCE [LARGE SCALE GENOMIC DNA]</scope>
    <source>
        <strain evidence="10 11">248</strain>
    </source>
</reference>
<evidence type="ECO:0000256" key="4">
    <source>
        <dbReference type="ARBA" id="ARBA00022801"/>
    </source>
</evidence>
<dbReference type="PANTHER" id="PTHR42909">
    <property type="entry name" value="ZGC:136858"/>
    <property type="match status" value="1"/>
</dbReference>
<evidence type="ECO:0000256" key="3">
    <source>
        <dbReference type="ARBA" id="ARBA00022777"/>
    </source>
</evidence>
<dbReference type="PROSITE" id="PS00584">
    <property type="entry name" value="PFKB_KINASES_2"/>
    <property type="match status" value="1"/>
</dbReference>
<dbReference type="GO" id="GO:0005737">
    <property type="term" value="C:cytoplasm"/>
    <property type="evidence" value="ECO:0007669"/>
    <property type="project" value="TreeGrafter"/>
</dbReference>
<dbReference type="HOGENOM" id="CLU_012201_3_2_1"/>
<feature type="compositionally biased region" description="Polar residues" evidence="8">
    <location>
        <begin position="431"/>
        <end position="441"/>
    </location>
</feature>
<dbReference type="OrthoDB" id="198885at2759"/>
<evidence type="ECO:0000256" key="7">
    <source>
        <dbReference type="ARBA" id="ARBA00023295"/>
    </source>
</evidence>
<dbReference type="PANTHER" id="PTHR42909:SF1">
    <property type="entry name" value="CARBOHYDRATE KINASE PFKB DOMAIN-CONTAINING PROTEIN"/>
    <property type="match status" value="1"/>
</dbReference>
<dbReference type="Gene3D" id="3.40.1190.20">
    <property type="match status" value="1"/>
</dbReference>
<keyword evidence="4" id="KW-0378">Hydrolase</keyword>
<dbReference type="GO" id="GO:0004730">
    <property type="term" value="F:pseudouridylate synthase activity"/>
    <property type="evidence" value="ECO:0007669"/>
    <property type="project" value="InterPro"/>
</dbReference>
<protein>
    <recommendedName>
        <fullName evidence="9">Carbohydrate kinase PfkB domain-containing protein</fullName>
    </recommendedName>
</protein>
<keyword evidence="6" id="KW-0456">Lyase</keyword>
<keyword evidence="1" id="KW-0808">Transferase</keyword>
<evidence type="ECO:0000259" key="9">
    <source>
        <dbReference type="Pfam" id="PF00294"/>
    </source>
</evidence>
<accession>W7HR57</accession>
<dbReference type="AlphaFoldDB" id="W7HR57"/>
<evidence type="ECO:0000313" key="11">
    <source>
        <dbReference type="Proteomes" id="UP000024837"/>
    </source>
</evidence>
<dbReference type="InterPro" id="IPR022830">
    <property type="entry name" value="Indigdn_synthA-like"/>
</dbReference>
<dbReference type="EMBL" id="KI966417">
    <property type="protein sequence ID" value="EWC46481.1"/>
    <property type="molecule type" value="Genomic_DNA"/>
</dbReference>
<sequence>MSLLRVSGRRCCVQPSLAALLASANRRVASVRPISTEGSSAVEPPAGQAGVDNQKFNIQTSRKTLKRKFKWVAKRPDLIHVSSEIVRAMSLRLPVLGLETAIYTHGFPKPNNYELALEMEETVRANGAVPATIGILNGQILVGMTKEQLKELAESAGSEKTIKVSTRDIAYCIGQLGTPLNGGTTISATVSIAWMSGIGVVATGGLGGVHKGGETSMDISADLATLGKLKVSVITSGMKSFLDTSRTLEFLETQSVFVGTFGKRGEKVDIPGFYSRDSGYPSPNIIESPEEAANIIFNGNRLMMTNGSVFFNPIPKEFEISKSEMDPIIESAVEKSKLITGRDNTPAVLNEIKEQTQGRSVAANRELVLNNARIGAKVALGLKKLEEDFLQTKIDEKRAEVKNAQALKTLEASLNPRMNTGSPSIRKIPLSPSSAGVQTQTPRREYSTTAAPPKRPTSNEGKGVAPKGGILVIGGVGIDYIGTVITGTRLQTAASNPGSIKASVGGVAKNIAATIQQLDNGSKPVRFLSVIGKDWRGLQVLQDLKELGISLEDIHIQKKLTTATYIALNSRQVSGGLAMGMADMGTIRNLPPVVINKTIDQYRPETICFDLNLNHGAMEELLKSAKKCGATVVCEPTSAAKITKLAPLLVEFGEASHQGIDILAPNELELSALHEAFVAEVKRRDSKVSTQSTYYEKLLTDHYINPFKRFLLDLYETIKPGVVVGPKQEKFTKLVQEAVALLPVVPTLLIKLGGDGVLIVRTVKHPKPSAVNGTGRSGFEVTHSITDSRQKYDTRSGKAKRSKLQFKSNLTSDDYVYADLFLALPEYDPKTEIIGVHIFWAAAEVFPKGKSVVNSNGAGDTFLGAFVHGLHGRVAPSDAYGPVVSSPWLYYQGELLRVLIAKGQQAALATLQSEESHYVAEGSKVTTSKEGIAEDMWEHAIQDFDGVRTVLELEENWVDLTDEIEGAASDSKQTPYQNRILNKELKKQQKEALSKEESTSQAQPQKKKKKQKQVTPVKLEKGED</sequence>
<evidence type="ECO:0000256" key="2">
    <source>
        <dbReference type="ARBA" id="ARBA00022723"/>
    </source>
</evidence>
<dbReference type="GO" id="GO:0046872">
    <property type="term" value="F:metal ion binding"/>
    <property type="evidence" value="ECO:0007669"/>
    <property type="project" value="UniProtKB-KW"/>
</dbReference>
<evidence type="ECO:0000256" key="8">
    <source>
        <dbReference type="SAM" id="MobiDB-lite"/>
    </source>
</evidence>
<dbReference type="Proteomes" id="UP000024837">
    <property type="component" value="Unassembled WGS sequence"/>
</dbReference>
<proteinExistence type="predicted"/>
<gene>
    <name evidence="10" type="ORF">DRE_04204</name>
</gene>
<dbReference type="InterPro" id="IPR007342">
    <property type="entry name" value="PsuG"/>
</dbReference>
<dbReference type="InterPro" id="IPR011611">
    <property type="entry name" value="PfkB_dom"/>
</dbReference>
<feature type="domain" description="Carbohydrate kinase PfkB" evidence="9">
    <location>
        <begin position="472"/>
        <end position="677"/>
    </location>
</feature>
<keyword evidence="5" id="KW-0464">Manganese</keyword>
<dbReference type="SUPFAM" id="SSF110581">
    <property type="entry name" value="Indigoidine synthase A-like"/>
    <property type="match status" value="1"/>
</dbReference>
<keyword evidence="3" id="KW-0418">Kinase</keyword>
<dbReference type="Pfam" id="PF04227">
    <property type="entry name" value="Indigoidine_A"/>
    <property type="match status" value="1"/>
</dbReference>
<evidence type="ECO:0000256" key="6">
    <source>
        <dbReference type="ARBA" id="ARBA00023239"/>
    </source>
</evidence>
<feature type="compositionally biased region" description="Basic and acidic residues" evidence="8">
    <location>
        <begin position="987"/>
        <end position="998"/>
    </location>
</feature>
<feature type="region of interest" description="Disordered" evidence="8">
    <location>
        <begin position="412"/>
        <end position="464"/>
    </location>
</feature>